<name>A0A3M9MCY3_9BACT</name>
<keyword evidence="2" id="KW-1185">Reference proteome</keyword>
<comment type="caution">
    <text evidence="1">The sequence shown here is derived from an EMBL/GenBank/DDBJ whole genome shotgun (WGS) entry which is preliminary data.</text>
</comment>
<organism evidence="1 2">
    <name type="scientific">Rufibacter latericius</name>
    <dbReference type="NCBI Taxonomy" id="2487040"/>
    <lineage>
        <taxon>Bacteria</taxon>
        <taxon>Pseudomonadati</taxon>
        <taxon>Bacteroidota</taxon>
        <taxon>Cytophagia</taxon>
        <taxon>Cytophagales</taxon>
        <taxon>Hymenobacteraceae</taxon>
        <taxon>Rufibacter</taxon>
    </lineage>
</organism>
<sequence length="157" mass="17819">MDFSRMETLGRVERIVGSKIEATNFVLKKSEQFFYLLDVHPSGDCKEWDEGIHLAFHKFEIVEQAESVMFVAADTINEFPGETFLRFLASLLHQYVDGGLISSKSIRQNQLAMVLDELLKGEESLLGIKLSLRSPVVDFTYRSHTLAEELIGDCCEL</sequence>
<dbReference type="RefSeq" id="WP_123128299.1">
    <property type="nucleotide sequence ID" value="NZ_RJJD01000015.1"/>
</dbReference>
<proteinExistence type="predicted"/>
<dbReference type="AlphaFoldDB" id="A0A3M9MCY3"/>
<gene>
    <name evidence="1" type="ORF">EFB08_17655</name>
</gene>
<protein>
    <submittedName>
        <fullName evidence="1">Uncharacterized protein</fullName>
    </submittedName>
</protein>
<reference evidence="1 2" key="1">
    <citation type="submission" date="2018-11" db="EMBL/GenBank/DDBJ databases">
        <title>Rufibacter latericius sp. nov., isolated from water in Baiyang Lake.</title>
        <authorList>
            <person name="Yang Y."/>
        </authorList>
    </citation>
    <scope>NUCLEOTIDE SEQUENCE [LARGE SCALE GENOMIC DNA]</scope>
    <source>
        <strain evidence="1 2">R-22-1c-1</strain>
    </source>
</reference>
<evidence type="ECO:0000313" key="1">
    <source>
        <dbReference type="EMBL" id="RNI23374.1"/>
    </source>
</evidence>
<dbReference type="EMBL" id="RJJD01000015">
    <property type="protein sequence ID" value="RNI23374.1"/>
    <property type="molecule type" value="Genomic_DNA"/>
</dbReference>
<dbReference type="OrthoDB" id="9912736at2"/>
<evidence type="ECO:0000313" key="2">
    <source>
        <dbReference type="Proteomes" id="UP000272117"/>
    </source>
</evidence>
<dbReference type="Proteomes" id="UP000272117">
    <property type="component" value="Unassembled WGS sequence"/>
</dbReference>
<accession>A0A3M9MCY3</accession>